<comment type="similarity">
    <text evidence="7">Belongs to the ATPase delta chain family.</text>
</comment>
<evidence type="ECO:0000256" key="3">
    <source>
        <dbReference type="ARBA" id="ARBA00022781"/>
    </source>
</evidence>
<evidence type="ECO:0000256" key="7">
    <source>
        <dbReference type="HAMAP-Rule" id="MF_01416"/>
    </source>
</evidence>
<comment type="function">
    <text evidence="7">This protein is part of the stalk that links CF(0) to CF(1). It either transmits conformational changes from CF(0) to CF(1) or is implicated in proton conduction.</text>
</comment>
<dbReference type="GO" id="GO:0046933">
    <property type="term" value="F:proton-transporting ATP synthase activity, rotational mechanism"/>
    <property type="evidence" value="ECO:0007669"/>
    <property type="project" value="UniProtKB-UniRule"/>
</dbReference>
<comment type="function">
    <text evidence="7">F(1)F(0) ATP synthase produces ATP from ADP in the presence of a proton or sodium gradient. F-type ATPases consist of two structural domains, F(1) containing the extramembraneous catalytic core and F(0) containing the membrane proton channel, linked together by a central stalk and a peripheral stalk. During catalysis, ATP synthesis in the catalytic domain of F(1) is coupled via a rotary mechanism of the central stalk subunits to proton translocation.</text>
</comment>
<keyword evidence="2 7" id="KW-0813">Transport</keyword>
<dbReference type="Proteomes" id="UP000289326">
    <property type="component" value="Chromosome"/>
</dbReference>
<dbReference type="GO" id="GO:0005886">
    <property type="term" value="C:plasma membrane"/>
    <property type="evidence" value="ECO:0007669"/>
    <property type="project" value="UniProtKB-SubCell"/>
</dbReference>
<evidence type="ECO:0000256" key="5">
    <source>
        <dbReference type="ARBA" id="ARBA00023136"/>
    </source>
</evidence>
<organism evidence="8 9">
    <name type="scientific">Mycoplasmopsis phocirhinis</name>
    <dbReference type="NCBI Taxonomy" id="142650"/>
    <lineage>
        <taxon>Bacteria</taxon>
        <taxon>Bacillati</taxon>
        <taxon>Mycoplasmatota</taxon>
        <taxon>Mycoplasmoidales</taxon>
        <taxon>Metamycoplasmataceae</taxon>
        <taxon>Mycoplasmopsis</taxon>
    </lineage>
</organism>
<reference evidence="8 9" key="1">
    <citation type="submission" date="2019-01" db="EMBL/GenBank/DDBJ databases">
        <title>Complete sequence and annotation of the Mycoplasma phocirhinis strain 852T genome.</title>
        <authorList>
            <person name="Frasca S.Jr."/>
            <person name="Kutish G.F."/>
            <person name="Castellanos Gell J."/>
            <person name="Michaels D.L."/>
            <person name="Brown D.R."/>
        </authorList>
    </citation>
    <scope>NUCLEOTIDE SEQUENCE [LARGE SCALE GENOMIC DNA]</scope>
    <source>
        <strain evidence="8 9">852</strain>
    </source>
</reference>
<name>A0A4P6MP45_9BACT</name>
<keyword evidence="7" id="KW-1003">Cell membrane</keyword>
<dbReference type="SUPFAM" id="SSF47928">
    <property type="entry name" value="N-terminal domain of the delta subunit of the F1F0-ATP synthase"/>
    <property type="match status" value="1"/>
</dbReference>
<evidence type="ECO:0000256" key="4">
    <source>
        <dbReference type="ARBA" id="ARBA00023065"/>
    </source>
</evidence>
<sequence length="185" mass="21328">MFVKSNIDAYAKAIFELASEQNNLAITIQTLQSILDACEQNQNFINFLSNPSISQNQKFLLIEHTFSDLIALETIINFLKILVIRRVFYLIKPIIKTFLKYANNSLGIKDATIYTAYELNQQRLDSFKNYLAKKYHCQINLKHIILPDLISGFRIEIDSDVIEHNLATDIDKLAKSILKTRSINE</sequence>
<keyword evidence="9" id="KW-1185">Reference proteome</keyword>
<keyword evidence="6 7" id="KW-0066">ATP synthesis</keyword>
<evidence type="ECO:0000313" key="8">
    <source>
        <dbReference type="EMBL" id="QBF34466.1"/>
    </source>
</evidence>
<evidence type="ECO:0000313" key="9">
    <source>
        <dbReference type="Proteomes" id="UP000289326"/>
    </source>
</evidence>
<evidence type="ECO:0000256" key="2">
    <source>
        <dbReference type="ARBA" id="ARBA00022448"/>
    </source>
</evidence>
<dbReference type="PRINTS" id="PR00125">
    <property type="entry name" value="ATPASEDELTA"/>
</dbReference>
<proteinExistence type="inferred from homology"/>
<evidence type="ECO:0000256" key="1">
    <source>
        <dbReference type="ARBA" id="ARBA00004370"/>
    </source>
</evidence>
<protein>
    <recommendedName>
        <fullName evidence="7">ATP synthase subunit delta</fullName>
    </recommendedName>
    <alternativeName>
        <fullName evidence="7">ATP synthase F(1) sector subunit delta</fullName>
    </alternativeName>
    <alternativeName>
        <fullName evidence="7">F-type ATPase subunit delta</fullName>
        <shortName evidence="7">F-ATPase subunit delta</shortName>
    </alternativeName>
</protein>
<dbReference type="NCBIfam" id="TIGR01145">
    <property type="entry name" value="ATP_synt_delta"/>
    <property type="match status" value="1"/>
</dbReference>
<dbReference type="Gene3D" id="1.10.520.20">
    <property type="entry name" value="N-terminal domain of the delta subunit of the F1F0-ATP synthase"/>
    <property type="match status" value="1"/>
</dbReference>
<dbReference type="InterPro" id="IPR000711">
    <property type="entry name" value="ATPase_OSCP/dsu"/>
</dbReference>
<dbReference type="RefSeq" id="WP_130429244.1">
    <property type="nucleotide sequence ID" value="NZ_CP034841.1"/>
</dbReference>
<evidence type="ECO:0000256" key="6">
    <source>
        <dbReference type="ARBA" id="ARBA00023310"/>
    </source>
</evidence>
<dbReference type="GO" id="GO:0045259">
    <property type="term" value="C:proton-transporting ATP synthase complex"/>
    <property type="evidence" value="ECO:0007669"/>
    <property type="project" value="UniProtKB-KW"/>
</dbReference>
<accession>A0A4P6MP45</accession>
<keyword evidence="5 7" id="KW-0472">Membrane</keyword>
<keyword evidence="7" id="KW-0139">CF(1)</keyword>
<dbReference type="OrthoDB" id="400380at2"/>
<gene>
    <name evidence="7 8" type="primary">atpH</name>
    <name evidence="8" type="ORF">EG856_00790</name>
</gene>
<keyword evidence="4 7" id="KW-0406">Ion transport</keyword>
<dbReference type="HAMAP" id="MF_01416">
    <property type="entry name" value="ATP_synth_delta_bact"/>
    <property type="match status" value="1"/>
</dbReference>
<comment type="subcellular location">
    <subcellularLocation>
        <location evidence="7">Cell membrane</location>
        <topology evidence="7">Peripheral membrane protein</topology>
    </subcellularLocation>
    <subcellularLocation>
        <location evidence="1">Membrane</location>
    </subcellularLocation>
</comment>
<dbReference type="EMBL" id="CP034841">
    <property type="protein sequence ID" value="QBF34466.1"/>
    <property type="molecule type" value="Genomic_DNA"/>
</dbReference>
<keyword evidence="3 7" id="KW-0375">Hydrogen ion transport</keyword>
<dbReference type="Pfam" id="PF00213">
    <property type="entry name" value="OSCP"/>
    <property type="match status" value="1"/>
</dbReference>
<dbReference type="AlphaFoldDB" id="A0A4P6MP45"/>
<dbReference type="KEGG" id="mphi:EG856_00790"/>
<dbReference type="PANTHER" id="PTHR11910">
    <property type="entry name" value="ATP SYNTHASE DELTA CHAIN"/>
    <property type="match status" value="1"/>
</dbReference>
<dbReference type="InterPro" id="IPR026015">
    <property type="entry name" value="ATP_synth_OSCP/delta_N_sf"/>
</dbReference>